<dbReference type="Pfam" id="PF14543">
    <property type="entry name" value="TAXi_N"/>
    <property type="match status" value="1"/>
</dbReference>
<dbReference type="GO" id="GO:0006508">
    <property type="term" value="P:proteolysis"/>
    <property type="evidence" value="ECO:0007669"/>
    <property type="project" value="UniProtKB-KW"/>
</dbReference>
<evidence type="ECO:0000256" key="7">
    <source>
        <dbReference type="PIRSR" id="PIRSR601461-1"/>
    </source>
</evidence>
<evidence type="ECO:0000256" key="1">
    <source>
        <dbReference type="ARBA" id="ARBA00007447"/>
    </source>
</evidence>
<evidence type="ECO:0000313" key="12">
    <source>
        <dbReference type="EMBL" id="JAG87565.1"/>
    </source>
</evidence>
<feature type="region of interest" description="Disordered" evidence="9">
    <location>
        <begin position="46"/>
        <end position="70"/>
    </location>
</feature>
<dbReference type="InterPro" id="IPR001969">
    <property type="entry name" value="Aspartic_peptidase_AS"/>
</dbReference>
<evidence type="ECO:0000256" key="9">
    <source>
        <dbReference type="SAM" id="MobiDB-lite"/>
    </source>
</evidence>
<dbReference type="PROSITE" id="PS00141">
    <property type="entry name" value="ASP_PROTEASE"/>
    <property type="match status" value="1"/>
</dbReference>
<evidence type="ECO:0000256" key="8">
    <source>
        <dbReference type="RuleBase" id="RU000454"/>
    </source>
</evidence>
<dbReference type="Pfam" id="PF14541">
    <property type="entry name" value="TAXi_C"/>
    <property type="match status" value="1"/>
</dbReference>
<feature type="active site" evidence="7">
    <location>
        <position position="381"/>
    </location>
</feature>
<dbReference type="InterPro" id="IPR021109">
    <property type="entry name" value="Peptidase_aspartic_dom_sf"/>
</dbReference>
<evidence type="ECO:0000256" key="2">
    <source>
        <dbReference type="ARBA" id="ARBA00022670"/>
    </source>
</evidence>
<dbReference type="GO" id="GO:0004190">
    <property type="term" value="F:aspartic-type endopeptidase activity"/>
    <property type="evidence" value="ECO:0007669"/>
    <property type="project" value="UniProtKB-KW"/>
</dbReference>
<name>A0A0C9QSA4_9CONI</name>
<evidence type="ECO:0000256" key="10">
    <source>
        <dbReference type="SAM" id="SignalP"/>
    </source>
</evidence>
<keyword evidence="3 10" id="KW-0732">Signal</keyword>
<dbReference type="InterPro" id="IPR033121">
    <property type="entry name" value="PEPTIDASE_A1"/>
</dbReference>
<accession>A0A0C9QSA4</accession>
<dbReference type="InterPro" id="IPR032861">
    <property type="entry name" value="TAXi_N"/>
</dbReference>
<protein>
    <submittedName>
        <fullName evidence="12">TSA: Wollemia nobilis Ref_Wollemi_Transcript_12114_2099 transcribed RNA sequence</fullName>
    </submittedName>
</protein>
<dbReference type="Gene3D" id="2.40.70.10">
    <property type="entry name" value="Acid Proteases"/>
    <property type="match status" value="2"/>
</dbReference>
<dbReference type="SUPFAM" id="SSF50630">
    <property type="entry name" value="Acid proteases"/>
    <property type="match status" value="1"/>
</dbReference>
<dbReference type="CDD" id="cd05472">
    <property type="entry name" value="cnd41_like"/>
    <property type="match status" value="1"/>
</dbReference>
<feature type="compositionally biased region" description="Acidic residues" evidence="9">
    <location>
        <begin position="48"/>
        <end position="65"/>
    </location>
</feature>
<dbReference type="PANTHER" id="PTHR13683:SF679">
    <property type="entry name" value="ASPARTYL PROTEASE FAMILY PROTEIN 2"/>
    <property type="match status" value="1"/>
</dbReference>
<reference evidence="12" key="1">
    <citation type="submission" date="2015-02" db="EMBL/GenBank/DDBJ databases">
        <title>A transcriptome of Wollemia nobilis - a relic of Gondwana.</title>
        <authorList>
            <person name="Chia J.Y."/>
            <person name="Leong Y.S."/>
            <person name="Abdul Karim S."/>
            <person name="Wan Azmi N."/>
            <person name="Hercus R."/>
            <person name="Croft L."/>
        </authorList>
    </citation>
    <scope>NUCLEOTIDE SEQUENCE</scope>
    <source>
        <strain evidence="12">MaeBrown</strain>
        <tissue evidence="12">Leaf</tissue>
    </source>
</reference>
<feature type="signal peptide" evidence="10">
    <location>
        <begin position="1"/>
        <end position="27"/>
    </location>
</feature>
<dbReference type="PRINTS" id="PR00792">
    <property type="entry name" value="PEPSIN"/>
</dbReference>
<comment type="similarity">
    <text evidence="1 8">Belongs to the peptidase A1 family.</text>
</comment>
<dbReference type="AlphaFoldDB" id="A0A0C9QSA4"/>
<evidence type="ECO:0000256" key="4">
    <source>
        <dbReference type="ARBA" id="ARBA00022750"/>
    </source>
</evidence>
<evidence type="ECO:0000259" key="11">
    <source>
        <dbReference type="PROSITE" id="PS51767"/>
    </source>
</evidence>
<dbReference type="EMBL" id="GCHU01012044">
    <property type="protein sequence ID" value="JAG87565.1"/>
    <property type="molecule type" value="Transcribed_RNA"/>
</dbReference>
<proteinExistence type="inferred from homology"/>
<keyword evidence="2 8" id="KW-0645">Protease</keyword>
<keyword evidence="4 8" id="KW-0064">Aspartyl protease</keyword>
<keyword evidence="5 8" id="KW-0378">Hydrolase</keyword>
<feature type="domain" description="Peptidase A1" evidence="11">
    <location>
        <begin position="159"/>
        <end position="497"/>
    </location>
</feature>
<organism evidence="12">
    <name type="scientific">Wollemia nobilis</name>
    <dbReference type="NCBI Taxonomy" id="56998"/>
    <lineage>
        <taxon>Eukaryota</taxon>
        <taxon>Viridiplantae</taxon>
        <taxon>Streptophyta</taxon>
        <taxon>Embryophyta</taxon>
        <taxon>Tracheophyta</taxon>
        <taxon>Spermatophyta</taxon>
        <taxon>Pinopsida</taxon>
        <taxon>Pinidae</taxon>
        <taxon>Conifers II</taxon>
        <taxon>Araucariales</taxon>
        <taxon>Araucariaceae</taxon>
        <taxon>Wollemia</taxon>
    </lineage>
</organism>
<dbReference type="PROSITE" id="PS51257">
    <property type="entry name" value="PROKAR_LIPOPROTEIN"/>
    <property type="match status" value="1"/>
</dbReference>
<evidence type="ECO:0000256" key="3">
    <source>
        <dbReference type="ARBA" id="ARBA00022729"/>
    </source>
</evidence>
<feature type="active site" evidence="7">
    <location>
        <position position="177"/>
    </location>
</feature>
<evidence type="ECO:0000256" key="6">
    <source>
        <dbReference type="ARBA" id="ARBA00023125"/>
    </source>
</evidence>
<dbReference type="FunFam" id="2.40.70.10:FF:000010">
    <property type="entry name" value="Aspartyl protease family protein 2"/>
    <property type="match status" value="1"/>
</dbReference>
<dbReference type="FunFam" id="2.40.70.10:FF:000016">
    <property type="entry name" value="Probable aspartic protease At2g35615"/>
    <property type="match status" value="1"/>
</dbReference>
<dbReference type="PROSITE" id="PS51767">
    <property type="entry name" value="PEPTIDASE_A1"/>
    <property type="match status" value="1"/>
</dbReference>
<dbReference type="GO" id="GO:0003677">
    <property type="term" value="F:DNA binding"/>
    <property type="evidence" value="ECO:0007669"/>
    <property type="project" value="UniProtKB-KW"/>
</dbReference>
<dbReference type="InterPro" id="IPR032799">
    <property type="entry name" value="TAXi_C"/>
</dbReference>
<sequence>MEKFRSMAKCRGIWIIFTLLFACSVCARHMENHQFLDVQAALKAGTQSDDDQQEAVEEEKEEAEENERSSSVVLKVMHRDWVASGNRTVKEVLKERLERDAKRVESINARVEMATMGLNMSLMKPIPSNSSHFFSSEIVGRKGFSSSIISGLAQGSGEYFTRLGVGTPPRYTYMVLDTGSDIIWLQCLPCTRCYQQTDSLFNPSASSSYRKVMCRAPLCRRLDISGCRSNRYCQYQVSYGDGSFTVGDYSRETLTFRGSPLPNVALGCGHDNEGLFVGAAGLLGLGRGPLSLPSQAARRFGNKFSYCLVDREASGTASSLIFGPAAAPRGAVFTPMVRNPKVDTFYYVELVGISVGGVRLTGIPASLFRLDESGNGGVIIDSGTSVTRLVQAAYVTMRDAFRAGTRKLKSAGEFSLFDTCYDLSGLSTVKVPTVVFHFQNGADVSLPANNYLIPVDSTGIFCFAFAGNTGGLSIIGNIQQQGFRVVFDGQTNRVGFAAGSCDS</sequence>
<dbReference type="InterPro" id="IPR033873">
    <property type="entry name" value="CND41-like"/>
</dbReference>
<feature type="chain" id="PRO_5002201670" evidence="10">
    <location>
        <begin position="28"/>
        <end position="503"/>
    </location>
</feature>
<evidence type="ECO:0000256" key="5">
    <source>
        <dbReference type="ARBA" id="ARBA00022801"/>
    </source>
</evidence>
<dbReference type="PANTHER" id="PTHR13683">
    <property type="entry name" value="ASPARTYL PROTEASES"/>
    <property type="match status" value="1"/>
</dbReference>
<keyword evidence="6" id="KW-0238">DNA-binding</keyword>
<dbReference type="InterPro" id="IPR001461">
    <property type="entry name" value="Aspartic_peptidase_A1"/>
</dbReference>